<dbReference type="PANTHER" id="PTHR31270">
    <property type="entry name" value="GLUTAMINYL-PEPTIDE CYCLOTRANSFERASE"/>
    <property type="match status" value="1"/>
</dbReference>
<organism evidence="1 2">
    <name type="scientific">Sphingobacterium corticis</name>
    <dbReference type="NCBI Taxonomy" id="1812823"/>
    <lineage>
        <taxon>Bacteria</taxon>
        <taxon>Pseudomonadati</taxon>
        <taxon>Bacteroidota</taxon>
        <taxon>Sphingobacteriia</taxon>
        <taxon>Sphingobacteriales</taxon>
        <taxon>Sphingobacteriaceae</taxon>
        <taxon>Sphingobacterium</taxon>
    </lineage>
</organism>
<keyword evidence="2" id="KW-1185">Reference proteome</keyword>
<evidence type="ECO:0000313" key="2">
    <source>
        <dbReference type="Proteomes" id="UP001597393"/>
    </source>
</evidence>
<reference evidence="2" key="1">
    <citation type="journal article" date="2019" name="Int. J. Syst. Evol. Microbiol.">
        <title>The Global Catalogue of Microorganisms (GCM) 10K type strain sequencing project: providing services to taxonomists for standard genome sequencing and annotation.</title>
        <authorList>
            <consortium name="The Broad Institute Genomics Platform"/>
            <consortium name="The Broad Institute Genome Sequencing Center for Infectious Disease"/>
            <person name="Wu L."/>
            <person name="Ma J."/>
        </authorList>
    </citation>
    <scope>NUCLEOTIDE SEQUENCE [LARGE SCALE GENOMIC DNA]</scope>
    <source>
        <strain evidence="2">KCTC 42248</strain>
    </source>
</reference>
<gene>
    <name evidence="1" type="ORF">ACFSQ3_03555</name>
</gene>
<accession>A0ABW5NHK8</accession>
<proteinExistence type="predicted"/>
<dbReference type="InterPro" id="IPR007788">
    <property type="entry name" value="QCT"/>
</dbReference>
<sequence>MKLNYLVAGLMACLIFVGCKTQKGKFEFVTPESGTSMSKGEKVRLALRFPTDAPDSVVYSVDGDILASKTDTSSVEFDADKFNYGNRSLSAKVYYEGKEDIAYTNILIVPAAPTAYQFEVLNTYPHDENAFTQGLQYENGVLYESTGMTGRSSIRKVDLKTGKVLSKTDLTGEDFGEGMTIVDDKIIMLTWVSGKGFVYNKQNLSLVKTFDYANPQQEGWGIAYDGKRLIKTDGSAFLYFLDPVTFRQLDSIEVFDNNGAVDSLNELEYVDGKIYANLYHADRDEVVIINPETGVVEGRINFVGLYDGKRKSTGTEMNGIAYNRDSKTFYVTGKDWSKLFEVRLSPRN</sequence>
<dbReference type="PROSITE" id="PS51257">
    <property type="entry name" value="PROKAR_LIPOPROTEIN"/>
    <property type="match status" value="1"/>
</dbReference>
<dbReference type="SUPFAM" id="SSF50969">
    <property type="entry name" value="YVTN repeat-like/Quinoprotein amine dehydrogenase"/>
    <property type="match status" value="1"/>
</dbReference>
<evidence type="ECO:0000313" key="1">
    <source>
        <dbReference type="EMBL" id="MFD2598018.1"/>
    </source>
</evidence>
<name>A0ABW5NHK8_9SPHI</name>
<dbReference type="Proteomes" id="UP001597393">
    <property type="component" value="Unassembled WGS sequence"/>
</dbReference>
<dbReference type="Gene3D" id="2.130.10.10">
    <property type="entry name" value="YVTN repeat-like/Quinoprotein amine dehydrogenase"/>
    <property type="match status" value="1"/>
</dbReference>
<comment type="caution">
    <text evidence="1">The sequence shown here is derived from an EMBL/GenBank/DDBJ whole genome shotgun (WGS) entry which is preliminary data.</text>
</comment>
<dbReference type="EMBL" id="JBHUMA010000004">
    <property type="protein sequence ID" value="MFD2598018.1"/>
    <property type="molecule type" value="Genomic_DNA"/>
</dbReference>
<dbReference type="InterPro" id="IPR011044">
    <property type="entry name" value="Quino_amine_DH_bsu"/>
</dbReference>
<dbReference type="Pfam" id="PF05096">
    <property type="entry name" value="Glu_cyclase_2"/>
    <property type="match status" value="1"/>
</dbReference>
<dbReference type="InterPro" id="IPR015943">
    <property type="entry name" value="WD40/YVTN_repeat-like_dom_sf"/>
</dbReference>
<dbReference type="PANTHER" id="PTHR31270:SF1">
    <property type="entry name" value="GLUTAMINYL-PEPTIDE CYCLOTRANSFERASE"/>
    <property type="match status" value="1"/>
</dbReference>
<dbReference type="RefSeq" id="WP_380867530.1">
    <property type="nucleotide sequence ID" value="NZ_JBHUMA010000004.1"/>
</dbReference>
<protein>
    <submittedName>
        <fullName evidence="1">Glutaminyl-peptide cyclotransferase</fullName>
    </submittedName>
</protein>